<proteinExistence type="predicted"/>
<organism evidence="1 2">
    <name type="scientific">Candidatus Methylophosphatis roskildensis</name>
    <dbReference type="NCBI Taxonomy" id="2899263"/>
    <lineage>
        <taxon>Bacteria</taxon>
        <taxon>Pseudomonadati</taxon>
        <taxon>Pseudomonadota</taxon>
        <taxon>Betaproteobacteria</taxon>
        <taxon>Nitrosomonadales</taxon>
        <taxon>Sterolibacteriaceae</taxon>
        <taxon>Candidatus Methylophosphatis</taxon>
    </lineage>
</organism>
<dbReference type="Proteomes" id="UP000807785">
    <property type="component" value="Unassembled WGS sequence"/>
</dbReference>
<protein>
    <submittedName>
        <fullName evidence="1">DUF3619 family protein</fullName>
    </submittedName>
</protein>
<dbReference type="InterPro" id="IPR022064">
    <property type="entry name" value="DUF3619"/>
</dbReference>
<gene>
    <name evidence="1" type="ORF">IPH26_19920</name>
</gene>
<reference evidence="1" key="1">
    <citation type="submission" date="2020-10" db="EMBL/GenBank/DDBJ databases">
        <title>Connecting structure to function with the recovery of over 1000 high-quality activated sludge metagenome-assembled genomes encoding full-length rRNA genes using long-read sequencing.</title>
        <authorList>
            <person name="Singleton C.M."/>
            <person name="Petriglieri F."/>
            <person name="Kristensen J.M."/>
            <person name="Kirkegaard R.H."/>
            <person name="Michaelsen T.Y."/>
            <person name="Andersen M.H."/>
            <person name="Karst S.M."/>
            <person name="Dueholm M.S."/>
            <person name="Nielsen P.H."/>
            <person name="Albertsen M."/>
        </authorList>
    </citation>
    <scope>NUCLEOTIDE SEQUENCE</scope>
    <source>
        <strain evidence="1">Bjer_18-Q3-R1-45_BAT3C.347</strain>
    </source>
</reference>
<accession>A0A9D7HSX8</accession>
<dbReference type="AlphaFoldDB" id="A0A9D7HSX8"/>
<evidence type="ECO:0000313" key="1">
    <source>
        <dbReference type="EMBL" id="MBK6975101.1"/>
    </source>
</evidence>
<comment type="caution">
    <text evidence="1">The sequence shown here is derived from an EMBL/GenBank/DDBJ whole genome shotgun (WGS) entry which is preliminary data.</text>
</comment>
<sequence>MNEQEFALRIKQELDLGSHRLPASVQSRLQAARLQALDRKPARVGVLSLAGIGRLVEEHAREWLAPVVSAVALSLMMVAGSHLTATQRAVENEEIDSALLSDDLPIDAYLDRGFVAWLKRDSQG</sequence>
<name>A0A9D7HSX8_9PROT</name>
<dbReference type="Pfam" id="PF12279">
    <property type="entry name" value="DUF3619"/>
    <property type="match status" value="1"/>
</dbReference>
<evidence type="ECO:0000313" key="2">
    <source>
        <dbReference type="Proteomes" id="UP000807785"/>
    </source>
</evidence>
<dbReference type="EMBL" id="JADJEV010000005">
    <property type="protein sequence ID" value="MBK6975101.1"/>
    <property type="molecule type" value="Genomic_DNA"/>
</dbReference>